<dbReference type="CDD" id="cd02894">
    <property type="entry name" value="GGTase-II"/>
    <property type="match status" value="1"/>
</dbReference>
<dbReference type="SUPFAM" id="SSF48239">
    <property type="entry name" value="Terpenoid cyclases/Protein prenyltransferases"/>
    <property type="match status" value="1"/>
</dbReference>
<evidence type="ECO:0000313" key="12">
    <source>
        <dbReference type="Proteomes" id="UP000198341"/>
    </source>
</evidence>
<evidence type="ECO:0000313" key="11">
    <source>
        <dbReference type="EMBL" id="CCO20640.1"/>
    </source>
</evidence>
<name>K8F716_9CHLO</name>
<protein>
    <recommendedName>
        <fullName evidence="8">Geranylgeranyl transferase type-2 subunit beta</fullName>
        <ecNumber evidence="8">2.5.1.60</ecNumber>
    </recommendedName>
</protein>
<dbReference type="EMBL" id="FO082261">
    <property type="protein sequence ID" value="CCO20640.1"/>
    <property type="molecule type" value="Genomic_DNA"/>
</dbReference>
<dbReference type="eggNOG" id="KOG0366">
    <property type="taxonomic scope" value="Eukaryota"/>
</dbReference>
<evidence type="ECO:0000256" key="4">
    <source>
        <dbReference type="ARBA" id="ARBA00022723"/>
    </source>
</evidence>
<evidence type="ECO:0000256" key="1">
    <source>
        <dbReference type="ARBA" id="ARBA00010497"/>
    </source>
</evidence>
<dbReference type="InterPro" id="IPR045089">
    <property type="entry name" value="PGGT1B-like"/>
</dbReference>
<dbReference type="GeneID" id="19010847"/>
<feature type="domain" description="Prenyltransferase alpha-alpha toroid" evidence="10">
    <location>
        <begin position="12"/>
        <end position="378"/>
    </location>
</feature>
<dbReference type="Pfam" id="PF00432">
    <property type="entry name" value="Prenyltrans"/>
    <property type="match status" value="1"/>
</dbReference>
<evidence type="ECO:0000256" key="6">
    <source>
        <dbReference type="ARBA" id="ARBA00022833"/>
    </source>
</evidence>
<dbReference type="InterPro" id="IPR008930">
    <property type="entry name" value="Terpenoid_cyclase/PrenylTrfase"/>
</dbReference>
<comment type="function">
    <text evidence="8">Catalyzes the transfer of a geranylgeranyl moiety from geranylgeranyl diphosphate to both cysteines of proteins with the C-terminal sequence -XXCC, -XCXC and -CCXX.</text>
</comment>
<evidence type="ECO:0000259" key="10">
    <source>
        <dbReference type="Pfam" id="PF00432"/>
    </source>
</evidence>
<keyword evidence="4 8" id="KW-0479">Metal-binding</keyword>
<keyword evidence="12" id="KW-1185">Reference proteome</keyword>
<dbReference type="GO" id="GO:0005968">
    <property type="term" value="C:Rab-protein geranylgeranyltransferase complex"/>
    <property type="evidence" value="ECO:0007669"/>
    <property type="project" value="UniProtKB-UniRule"/>
</dbReference>
<evidence type="ECO:0000256" key="5">
    <source>
        <dbReference type="ARBA" id="ARBA00022737"/>
    </source>
</evidence>
<gene>
    <name evidence="11" type="ordered locus">Bathy18g01410</name>
</gene>
<dbReference type="PANTHER" id="PTHR11774">
    <property type="entry name" value="GERANYLGERANYL TRANSFERASE TYPE BETA SUBUNIT"/>
    <property type="match status" value="1"/>
</dbReference>
<keyword evidence="5" id="KW-0677">Repeat</keyword>
<dbReference type="GO" id="GO:0004663">
    <property type="term" value="F:Rab geranylgeranyltransferase activity"/>
    <property type="evidence" value="ECO:0007669"/>
    <property type="project" value="UniProtKB-UniRule"/>
</dbReference>
<dbReference type="PANTHER" id="PTHR11774:SF11">
    <property type="entry name" value="GERANYLGERANYL TRANSFERASE TYPE-2 SUBUNIT BETA"/>
    <property type="match status" value="1"/>
</dbReference>
<keyword evidence="2 8" id="KW-0637">Prenyltransferase</keyword>
<keyword evidence="9" id="KW-0175">Coiled coil</keyword>
<organism evidence="11 12">
    <name type="scientific">Bathycoccus prasinos</name>
    <dbReference type="NCBI Taxonomy" id="41875"/>
    <lineage>
        <taxon>Eukaryota</taxon>
        <taxon>Viridiplantae</taxon>
        <taxon>Chlorophyta</taxon>
        <taxon>Mamiellophyceae</taxon>
        <taxon>Mamiellales</taxon>
        <taxon>Bathycoccaceae</taxon>
        <taxon>Bathycoccus</taxon>
    </lineage>
</organism>
<evidence type="ECO:0000256" key="7">
    <source>
        <dbReference type="ARBA" id="ARBA00047658"/>
    </source>
</evidence>
<dbReference type="AlphaFoldDB" id="K8F716"/>
<dbReference type="KEGG" id="bpg:Bathy18g01410"/>
<evidence type="ECO:0000256" key="9">
    <source>
        <dbReference type="SAM" id="Coils"/>
    </source>
</evidence>
<dbReference type="Proteomes" id="UP000198341">
    <property type="component" value="Chromosome 18"/>
</dbReference>
<dbReference type="EC" id="2.5.1.60" evidence="8"/>
<dbReference type="RefSeq" id="XP_007508149.1">
    <property type="nucleotide sequence ID" value="XM_007508087.1"/>
</dbReference>
<keyword evidence="3 8" id="KW-0808">Transferase</keyword>
<comment type="similarity">
    <text evidence="1 8">Belongs to the protein prenyltransferase subunit beta family.</text>
</comment>
<sequence length="394" mass="44420">MTSSSVSSLRLLHSHKHVEFIKNSSLDTETIEYALTEHLRLSGMYWGLTAHKLLVMNKNNQEDKEVKEEEEEEIMSKEDVMKFINECYDEKSSLFAGAPGHDGHLLYTLSAIQIFVLYECVQEQLSEERAKKICTAISKLQSKEDGSFAGDEWGEVDTRFSYCAFSALSLLAHGMGEECFLDDGLEALKIGGSDDEKKEDNQDKNRSKALGIMRKIVDVDKGCEFIMKCRNFDGGFGSTPGGESHAGQIFVCVGALQICNQLDLLYTADDDEEEENDKLAWWLAERQVKVGGLNGRPEKLPDVCYSWWVLSSLAALKKKHWIDLDKLKAFILRCQDDISGGISDRPDDEPDVYHTFFGIAGLSLMKHEGLEEIDPIYALPVRSVRKIGIESDWY</sequence>
<dbReference type="InterPro" id="IPR001330">
    <property type="entry name" value="Prenyltrans"/>
</dbReference>
<dbReference type="InterPro" id="IPR026873">
    <property type="entry name" value="Ptb1"/>
</dbReference>
<evidence type="ECO:0000256" key="3">
    <source>
        <dbReference type="ARBA" id="ARBA00022679"/>
    </source>
</evidence>
<feature type="coiled-coil region" evidence="9">
    <location>
        <begin position="53"/>
        <end position="80"/>
    </location>
</feature>
<evidence type="ECO:0000256" key="2">
    <source>
        <dbReference type="ARBA" id="ARBA00022602"/>
    </source>
</evidence>
<comment type="catalytic activity">
    <reaction evidence="7 8">
        <text>geranylgeranyl diphosphate + L-cysteinyl-[protein] = S-geranylgeranyl-L-cysteinyl-[protein] + diphosphate</text>
        <dbReference type="Rhea" id="RHEA:21240"/>
        <dbReference type="Rhea" id="RHEA-COMP:10131"/>
        <dbReference type="Rhea" id="RHEA-COMP:11537"/>
        <dbReference type="ChEBI" id="CHEBI:29950"/>
        <dbReference type="ChEBI" id="CHEBI:33019"/>
        <dbReference type="ChEBI" id="CHEBI:57533"/>
        <dbReference type="ChEBI" id="CHEBI:86021"/>
        <dbReference type="EC" id="2.5.1.60"/>
    </reaction>
</comment>
<comment type="cofactor">
    <cofactor evidence="8">
        <name>Zn(2+)</name>
        <dbReference type="ChEBI" id="CHEBI:29105"/>
    </cofactor>
    <text evidence="8">Binds 1 zinc ion per subunit.</text>
</comment>
<proteinExistence type="inferred from homology"/>
<dbReference type="Gene3D" id="1.50.10.20">
    <property type="match status" value="1"/>
</dbReference>
<dbReference type="STRING" id="41875.K8F716"/>
<accession>K8F716</accession>
<dbReference type="OrthoDB" id="5428259at2759"/>
<keyword evidence="6 8" id="KW-0862">Zinc</keyword>
<reference evidence="11 12" key="1">
    <citation type="submission" date="2011-10" db="EMBL/GenBank/DDBJ databases">
        <authorList>
            <person name="Genoscope - CEA"/>
        </authorList>
    </citation>
    <scope>NUCLEOTIDE SEQUENCE [LARGE SCALE GENOMIC DNA]</scope>
    <source>
        <strain evidence="11 12">RCC 1105</strain>
    </source>
</reference>
<dbReference type="GO" id="GO:0046872">
    <property type="term" value="F:metal ion binding"/>
    <property type="evidence" value="ECO:0007669"/>
    <property type="project" value="UniProtKB-KW"/>
</dbReference>
<evidence type="ECO:0000256" key="8">
    <source>
        <dbReference type="RuleBase" id="RU365076"/>
    </source>
</evidence>